<keyword evidence="3" id="KW-1185">Reference proteome</keyword>
<dbReference type="InterPro" id="IPR055559">
    <property type="entry name" value="CYPRO4_DUF7135"/>
</dbReference>
<evidence type="ECO:0000313" key="2">
    <source>
        <dbReference type="EMBL" id="KAD7116547.1"/>
    </source>
</evidence>
<protein>
    <recommendedName>
        <fullName evidence="1">DUF7135 domain-containing protein</fullName>
    </recommendedName>
</protein>
<dbReference type="Pfam" id="PF23581">
    <property type="entry name" value="DUF7135"/>
    <property type="match status" value="1"/>
</dbReference>
<organism evidence="2 3">
    <name type="scientific">Mikania micrantha</name>
    <name type="common">bitter vine</name>
    <dbReference type="NCBI Taxonomy" id="192012"/>
    <lineage>
        <taxon>Eukaryota</taxon>
        <taxon>Viridiplantae</taxon>
        <taxon>Streptophyta</taxon>
        <taxon>Embryophyta</taxon>
        <taxon>Tracheophyta</taxon>
        <taxon>Spermatophyta</taxon>
        <taxon>Magnoliopsida</taxon>
        <taxon>eudicotyledons</taxon>
        <taxon>Gunneridae</taxon>
        <taxon>Pentapetalae</taxon>
        <taxon>asterids</taxon>
        <taxon>campanulids</taxon>
        <taxon>Asterales</taxon>
        <taxon>Asteraceae</taxon>
        <taxon>Asteroideae</taxon>
        <taxon>Heliantheae alliance</taxon>
        <taxon>Eupatorieae</taxon>
        <taxon>Mikania</taxon>
    </lineage>
</organism>
<evidence type="ECO:0000313" key="3">
    <source>
        <dbReference type="Proteomes" id="UP000326396"/>
    </source>
</evidence>
<comment type="caution">
    <text evidence="2">The sequence shown here is derived from an EMBL/GenBank/DDBJ whole genome shotgun (WGS) entry which is preliminary data.</text>
</comment>
<dbReference type="OrthoDB" id="1741339at2759"/>
<name>A0A5N6PTX1_9ASTR</name>
<dbReference type="AlphaFoldDB" id="A0A5N6PTX1"/>
<dbReference type="EMBL" id="SZYD01000002">
    <property type="protein sequence ID" value="KAD7116547.1"/>
    <property type="molecule type" value="Genomic_DNA"/>
</dbReference>
<sequence length="117" mass="13353">MQSSSSKFLDYKTTSITSVKDLDSKLKALKLRYSSVLNPRNAVKLYLLVNKNTPKAKWIISKNITDYEFDDVSSDGSWILKVGSMIKARVSTDMQLKEFRDQRRVVFVHTGVWVCGS</sequence>
<accession>A0A5N6PTX1</accession>
<gene>
    <name evidence="2" type="ORF">E3N88_03815</name>
</gene>
<evidence type="ECO:0000259" key="1">
    <source>
        <dbReference type="Pfam" id="PF23581"/>
    </source>
</evidence>
<proteinExistence type="predicted"/>
<dbReference type="Proteomes" id="UP000326396">
    <property type="component" value="Linkage Group LG10"/>
</dbReference>
<reference evidence="2 3" key="1">
    <citation type="submission" date="2019-05" db="EMBL/GenBank/DDBJ databases">
        <title>Mikania micrantha, genome provides insights into the molecular mechanism of rapid growth.</title>
        <authorList>
            <person name="Liu B."/>
        </authorList>
    </citation>
    <scope>NUCLEOTIDE SEQUENCE [LARGE SCALE GENOMIC DNA]</scope>
    <source>
        <strain evidence="2">NLD-2019</strain>
        <tissue evidence="2">Leaf</tissue>
    </source>
</reference>
<feature type="domain" description="DUF7135" evidence="1">
    <location>
        <begin position="12"/>
        <end position="114"/>
    </location>
</feature>